<dbReference type="NCBIfam" id="TIGR00654">
    <property type="entry name" value="PhzF_family"/>
    <property type="match status" value="1"/>
</dbReference>
<comment type="caution">
    <text evidence="2">The sequence shown here is derived from an EMBL/GenBank/DDBJ whole genome shotgun (WGS) entry which is preliminary data.</text>
</comment>
<evidence type="ECO:0000256" key="1">
    <source>
        <dbReference type="PIRSR" id="PIRSR016184-1"/>
    </source>
</evidence>
<keyword evidence="3" id="KW-1185">Reference proteome</keyword>
<proteinExistence type="predicted"/>
<dbReference type="GO" id="GO:0005737">
    <property type="term" value="C:cytoplasm"/>
    <property type="evidence" value="ECO:0007669"/>
    <property type="project" value="TreeGrafter"/>
</dbReference>
<dbReference type="AlphaFoldDB" id="A0A6M0Q299"/>
<dbReference type="InterPro" id="IPR003719">
    <property type="entry name" value="Phenazine_PhzF-like"/>
</dbReference>
<dbReference type="GO" id="GO:0016853">
    <property type="term" value="F:isomerase activity"/>
    <property type="evidence" value="ECO:0007669"/>
    <property type="project" value="TreeGrafter"/>
</dbReference>
<feature type="active site" evidence="1">
    <location>
        <position position="47"/>
    </location>
</feature>
<accession>A0A6M0Q299</accession>
<dbReference type="PANTHER" id="PTHR13774">
    <property type="entry name" value="PHENAZINE BIOSYNTHESIS PROTEIN"/>
    <property type="match status" value="1"/>
</dbReference>
<dbReference type="PANTHER" id="PTHR13774:SF32">
    <property type="entry name" value="ANTISENSE-ENHANCING SEQUENCE 1"/>
    <property type="match status" value="1"/>
</dbReference>
<dbReference type="PIRSF" id="PIRSF016184">
    <property type="entry name" value="PhzC_PhzF"/>
    <property type="match status" value="1"/>
</dbReference>
<gene>
    <name evidence="2" type="ORF">G4D63_02035</name>
</gene>
<evidence type="ECO:0000313" key="3">
    <source>
        <dbReference type="Proteomes" id="UP000481043"/>
    </source>
</evidence>
<dbReference type="Pfam" id="PF02567">
    <property type="entry name" value="PhzC-PhzF"/>
    <property type="match status" value="1"/>
</dbReference>
<protein>
    <submittedName>
        <fullName evidence="2">PhzF family phenazine biosynthesis protein</fullName>
    </submittedName>
</protein>
<sequence>MRMLNYNLLDVFTTTLFGGNQLAVFSNGEGLTSEQMQMIAKELNLSETVFLFPPTTERRHFKLKIFTPAMELPFAGHPTIGTAFLLGEKKMTPYSHDGLTALTVEENIGLVPLHLYAENGEITKAEMIQPIPEVTDQMLDYKACATLLSLDEQDLDTELPIQTISAGIPFLFIPIKSLEAMKKIQFRMDVWQKLFSNDENKRHIFAFSVETEQEDAHVHSRMFAPAMGISEDPATGSASGPLGFYLVENKLIEHHDGLITIISEQGIEMGRPSRIEITLERIEGKISKVLVGGSAVIIGEGSLRLP</sequence>
<dbReference type="EMBL" id="JAAIWM010000001">
    <property type="protein sequence ID" value="NEY70511.1"/>
    <property type="molecule type" value="Genomic_DNA"/>
</dbReference>
<reference evidence="2 3" key="1">
    <citation type="submission" date="2020-02" db="EMBL/GenBank/DDBJ databases">
        <title>Bacillus aquiflavi sp. nov., isolated from yellow water of strong flavor Chinese baijiu in Yibin region of China.</title>
        <authorList>
            <person name="Xie J."/>
        </authorList>
    </citation>
    <scope>NUCLEOTIDE SEQUENCE [LARGE SCALE GENOMIC DNA]</scope>
    <source>
        <strain evidence="2 3">SA4</strain>
    </source>
</reference>
<name>A0A6M0Q299_9BACI</name>
<dbReference type="SUPFAM" id="SSF54506">
    <property type="entry name" value="Diaminopimelate epimerase-like"/>
    <property type="match status" value="1"/>
</dbReference>
<organism evidence="2 3">
    <name type="scientific">Bacillus mesophilus</name>
    <dbReference type="NCBI Taxonomy" id="1808955"/>
    <lineage>
        <taxon>Bacteria</taxon>
        <taxon>Bacillati</taxon>
        <taxon>Bacillota</taxon>
        <taxon>Bacilli</taxon>
        <taxon>Bacillales</taxon>
        <taxon>Bacillaceae</taxon>
        <taxon>Bacillus</taxon>
    </lineage>
</organism>
<dbReference type="RefSeq" id="WP_163177183.1">
    <property type="nucleotide sequence ID" value="NZ_JAAIWM010000001.1"/>
</dbReference>
<evidence type="ECO:0000313" key="2">
    <source>
        <dbReference type="EMBL" id="NEY70511.1"/>
    </source>
</evidence>
<dbReference type="Proteomes" id="UP000481043">
    <property type="component" value="Unassembled WGS sequence"/>
</dbReference>
<dbReference type="Gene3D" id="3.10.310.10">
    <property type="entry name" value="Diaminopimelate Epimerase, Chain A, domain 1"/>
    <property type="match status" value="2"/>
</dbReference>